<accession>A0A8H4ATW9</accession>
<sequence length="313" mass="37008">MHHLDLGLYNHQITFTCDLLKSKYGHLILDKIDNRLANIPRHSGLKIFKNRIQTANTANEYRNLMKIMIFVLDDMTEDNDLNKILMKVYEDWNNMYLISRYEEFCEKDLENFEKLIRSWAKQFVDIFQEFSSSRLKFPKLHSWVQRQDIVTNLSAKSNQNAKIIYPFKFNNLIWKFNLNNAQEFINEELKNNNLNSKLHFGLNNLLEYLDIYFALIEQNNLNNSIVKIYSSVTIQNGLKIHATNSYYGKACYSNVAVAMNFEELFEYLSDHGICYGQVCLLAKIELEAKIFNLALIQWYDIKSKKNSILLWMS</sequence>
<name>A0A8H4ATW9_GIGMA</name>
<dbReference type="Proteomes" id="UP000439903">
    <property type="component" value="Unassembled WGS sequence"/>
</dbReference>
<proteinExistence type="predicted"/>
<reference evidence="1 2" key="1">
    <citation type="journal article" date="2019" name="Environ. Microbiol.">
        <title>At the nexus of three kingdoms: the genome of the mycorrhizal fungus Gigaspora margarita provides insights into plant, endobacterial and fungal interactions.</title>
        <authorList>
            <person name="Venice F."/>
            <person name="Ghignone S."/>
            <person name="Salvioli di Fossalunga A."/>
            <person name="Amselem J."/>
            <person name="Novero M."/>
            <person name="Xianan X."/>
            <person name="Sedzielewska Toro K."/>
            <person name="Morin E."/>
            <person name="Lipzen A."/>
            <person name="Grigoriev I.V."/>
            <person name="Henrissat B."/>
            <person name="Martin F.M."/>
            <person name="Bonfante P."/>
        </authorList>
    </citation>
    <scope>NUCLEOTIDE SEQUENCE [LARGE SCALE GENOMIC DNA]</scope>
    <source>
        <strain evidence="1 2">BEG34</strain>
    </source>
</reference>
<dbReference type="EMBL" id="WTPW01000234">
    <property type="protein sequence ID" value="KAF0532278.1"/>
    <property type="molecule type" value="Genomic_DNA"/>
</dbReference>
<evidence type="ECO:0000313" key="2">
    <source>
        <dbReference type="Proteomes" id="UP000439903"/>
    </source>
</evidence>
<evidence type="ECO:0000313" key="1">
    <source>
        <dbReference type="EMBL" id="KAF0532278.1"/>
    </source>
</evidence>
<gene>
    <name evidence="1" type="ORF">F8M41_011392</name>
</gene>
<dbReference type="AlphaFoldDB" id="A0A8H4ATW9"/>
<protein>
    <submittedName>
        <fullName evidence="1">Uncharacterized protein</fullName>
    </submittedName>
</protein>
<organism evidence="1 2">
    <name type="scientific">Gigaspora margarita</name>
    <dbReference type="NCBI Taxonomy" id="4874"/>
    <lineage>
        <taxon>Eukaryota</taxon>
        <taxon>Fungi</taxon>
        <taxon>Fungi incertae sedis</taxon>
        <taxon>Mucoromycota</taxon>
        <taxon>Glomeromycotina</taxon>
        <taxon>Glomeromycetes</taxon>
        <taxon>Diversisporales</taxon>
        <taxon>Gigasporaceae</taxon>
        <taxon>Gigaspora</taxon>
    </lineage>
</organism>
<comment type="caution">
    <text evidence="1">The sequence shown here is derived from an EMBL/GenBank/DDBJ whole genome shotgun (WGS) entry which is preliminary data.</text>
</comment>
<keyword evidence="2" id="KW-1185">Reference proteome</keyword>
<dbReference type="OrthoDB" id="3246013at2759"/>